<dbReference type="PANTHER" id="PTHR47966">
    <property type="entry name" value="BETA-SITE APP-CLEAVING ENZYME, ISOFORM A-RELATED"/>
    <property type="match status" value="1"/>
</dbReference>
<dbReference type="Pfam" id="PF00026">
    <property type="entry name" value="Asp"/>
    <property type="match status" value="2"/>
</dbReference>
<keyword evidence="3" id="KW-0732">Signal</keyword>
<gene>
    <name evidence="5" type="ORF">HPHI1048_LOCUS23050</name>
</gene>
<organism evidence="5">
    <name type="scientific">Hanusia phi</name>
    <dbReference type="NCBI Taxonomy" id="3032"/>
    <lineage>
        <taxon>Eukaryota</taxon>
        <taxon>Cryptophyceae</taxon>
        <taxon>Pyrenomonadales</taxon>
        <taxon>Geminigeraceae</taxon>
        <taxon>Hanusia</taxon>
    </lineage>
</organism>
<feature type="chain" id="PRO_5030742048" description="Peptidase A1 domain-containing protein" evidence="3">
    <location>
        <begin position="23"/>
        <end position="489"/>
    </location>
</feature>
<dbReference type="AlphaFoldDB" id="A0A7S0I0E6"/>
<evidence type="ECO:0000256" key="1">
    <source>
        <dbReference type="ARBA" id="ARBA00007447"/>
    </source>
</evidence>
<dbReference type="SUPFAM" id="SSF50630">
    <property type="entry name" value="Acid proteases"/>
    <property type="match status" value="2"/>
</dbReference>
<feature type="signal peptide" evidence="3">
    <location>
        <begin position="1"/>
        <end position="22"/>
    </location>
</feature>
<keyword evidence="2" id="KW-0472">Membrane</keyword>
<dbReference type="Gene3D" id="2.40.70.10">
    <property type="entry name" value="Acid Proteases"/>
    <property type="match status" value="3"/>
</dbReference>
<dbReference type="CDD" id="cd05471">
    <property type="entry name" value="pepsin_like"/>
    <property type="match status" value="1"/>
</dbReference>
<evidence type="ECO:0000313" key="5">
    <source>
        <dbReference type="EMBL" id="CAD8507287.1"/>
    </source>
</evidence>
<dbReference type="GO" id="GO:0006508">
    <property type="term" value="P:proteolysis"/>
    <property type="evidence" value="ECO:0007669"/>
    <property type="project" value="InterPro"/>
</dbReference>
<feature type="transmembrane region" description="Helical" evidence="2">
    <location>
        <begin position="442"/>
        <end position="462"/>
    </location>
</feature>
<accession>A0A7S0I0E6</accession>
<proteinExistence type="inferred from homology"/>
<evidence type="ECO:0000256" key="2">
    <source>
        <dbReference type="SAM" id="Phobius"/>
    </source>
</evidence>
<dbReference type="InterPro" id="IPR034164">
    <property type="entry name" value="Pepsin-like_dom"/>
</dbReference>
<dbReference type="InterPro" id="IPR033121">
    <property type="entry name" value="PEPTIDASE_A1"/>
</dbReference>
<sequence>MPSSFQLLRSVALLGALSGTVAQLMVSYHNNNKKFFHPTTSSSFQLVKLGNVNVTFLDKTNLLGYDGQDMAQLGKYRVETRLGMITHCNSANFNDVDGIIGFGWANQNRSAAILKTLTTKSRPHWDIVQREDFVPMPRKFAFTADESIGELQLGGYEPDSVAEPMQMFPMAGYAYGVNVTSIKFGNVELLDFTNNHKAYVGEFDSGTTCLLIPNSTVNGTFKRNPFEVLLNEQNKGGTFPLVYTIGGKTFEIAYEECVEPADTAMILGDPWFRKWIVLHDLVDLKDKKMGLALRNPSYKLGIETDSSATLSERSQYRASKGRSQELAEFNPLSKVRAHRRITTAKSALTMGLYQGQAVDKVALESQSRVTYNIKLSIGTPPQPLQVIFDTGSFMLAVFADPAPEGMKPILDAQVGSYEGSESTWGQISQELSWRIRGLNRTALIGANLIFIALIVGAVFSLMNRRRSQDKYQELHQLEEMGVESDGWTE</sequence>
<dbReference type="InterPro" id="IPR001461">
    <property type="entry name" value="Aspartic_peptidase_A1"/>
</dbReference>
<name>A0A7S0I0E6_9CRYP</name>
<feature type="domain" description="Peptidase A1" evidence="4">
    <location>
        <begin position="371"/>
        <end position="489"/>
    </location>
</feature>
<dbReference type="PANTHER" id="PTHR47966:SF51">
    <property type="entry name" value="BETA-SITE APP-CLEAVING ENZYME, ISOFORM A-RELATED"/>
    <property type="match status" value="1"/>
</dbReference>
<keyword evidence="2" id="KW-1133">Transmembrane helix</keyword>
<dbReference type="InterPro" id="IPR021109">
    <property type="entry name" value="Peptidase_aspartic_dom_sf"/>
</dbReference>
<keyword evidence="2" id="KW-0812">Transmembrane</keyword>
<protein>
    <recommendedName>
        <fullName evidence="4">Peptidase A1 domain-containing protein</fullName>
    </recommendedName>
</protein>
<evidence type="ECO:0000256" key="3">
    <source>
        <dbReference type="SAM" id="SignalP"/>
    </source>
</evidence>
<dbReference type="GO" id="GO:0004190">
    <property type="term" value="F:aspartic-type endopeptidase activity"/>
    <property type="evidence" value="ECO:0007669"/>
    <property type="project" value="InterPro"/>
</dbReference>
<reference evidence="5" key="1">
    <citation type="submission" date="2021-01" db="EMBL/GenBank/DDBJ databases">
        <authorList>
            <person name="Corre E."/>
            <person name="Pelletier E."/>
            <person name="Niang G."/>
            <person name="Scheremetjew M."/>
            <person name="Finn R."/>
            <person name="Kale V."/>
            <person name="Holt S."/>
            <person name="Cochrane G."/>
            <person name="Meng A."/>
            <person name="Brown T."/>
            <person name="Cohen L."/>
        </authorList>
    </citation>
    <scope>NUCLEOTIDE SEQUENCE</scope>
    <source>
        <strain evidence="5">CCMP325</strain>
    </source>
</reference>
<evidence type="ECO:0000259" key="4">
    <source>
        <dbReference type="PROSITE" id="PS51767"/>
    </source>
</evidence>
<dbReference type="PROSITE" id="PS51767">
    <property type="entry name" value="PEPTIDASE_A1"/>
    <property type="match status" value="1"/>
</dbReference>
<comment type="similarity">
    <text evidence="1">Belongs to the peptidase A1 family.</text>
</comment>
<dbReference type="EMBL" id="HBEO01034080">
    <property type="protein sequence ID" value="CAD8507287.1"/>
    <property type="molecule type" value="Transcribed_RNA"/>
</dbReference>